<accession>A0A9D4K789</accession>
<sequence>MKLITGRTTMPTPWSPQGDMDNMTSYKQEYVEKHAPPAKAIRNDGQRMIPAKFEGEPTYR</sequence>
<reference evidence="2" key="1">
    <citation type="journal article" date="2019" name="bioRxiv">
        <title>The Genome of the Zebra Mussel, Dreissena polymorpha: A Resource for Invasive Species Research.</title>
        <authorList>
            <person name="McCartney M.A."/>
            <person name="Auch B."/>
            <person name="Kono T."/>
            <person name="Mallez S."/>
            <person name="Zhang Y."/>
            <person name="Obille A."/>
            <person name="Becker A."/>
            <person name="Abrahante J.E."/>
            <person name="Garbe J."/>
            <person name="Badalamenti J.P."/>
            <person name="Herman A."/>
            <person name="Mangelson H."/>
            <person name="Liachko I."/>
            <person name="Sullivan S."/>
            <person name="Sone E.D."/>
            <person name="Koren S."/>
            <person name="Silverstein K.A.T."/>
            <person name="Beckman K.B."/>
            <person name="Gohl D.M."/>
        </authorList>
    </citation>
    <scope>NUCLEOTIDE SEQUENCE</scope>
    <source>
        <strain evidence="2">Duluth1</strain>
        <tissue evidence="2">Whole animal</tissue>
    </source>
</reference>
<reference evidence="2" key="2">
    <citation type="submission" date="2020-11" db="EMBL/GenBank/DDBJ databases">
        <authorList>
            <person name="McCartney M.A."/>
            <person name="Auch B."/>
            <person name="Kono T."/>
            <person name="Mallez S."/>
            <person name="Becker A."/>
            <person name="Gohl D.M."/>
            <person name="Silverstein K.A.T."/>
            <person name="Koren S."/>
            <person name="Bechman K.B."/>
            <person name="Herman A."/>
            <person name="Abrahante J.E."/>
            <person name="Garbe J."/>
        </authorList>
    </citation>
    <scope>NUCLEOTIDE SEQUENCE</scope>
    <source>
        <strain evidence="2">Duluth1</strain>
        <tissue evidence="2">Whole animal</tissue>
    </source>
</reference>
<dbReference type="Proteomes" id="UP000828390">
    <property type="component" value="Unassembled WGS sequence"/>
</dbReference>
<dbReference type="AlphaFoldDB" id="A0A9D4K789"/>
<proteinExistence type="predicted"/>
<dbReference type="EMBL" id="JAIWYP010000004">
    <property type="protein sequence ID" value="KAH3834229.1"/>
    <property type="molecule type" value="Genomic_DNA"/>
</dbReference>
<evidence type="ECO:0000313" key="3">
    <source>
        <dbReference type="Proteomes" id="UP000828390"/>
    </source>
</evidence>
<gene>
    <name evidence="2" type="ORF">DPMN_107549</name>
</gene>
<feature type="compositionally biased region" description="Polar residues" evidence="1">
    <location>
        <begin position="1"/>
        <end position="12"/>
    </location>
</feature>
<feature type="region of interest" description="Disordered" evidence="1">
    <location>
        <begin position="1"/>
        <end position="22"/>
    </location>
</feature>
<feature type="region of interest" description="Disordered" evidence="1">
    <location>
        <begin position="36"/>
        <end position="60"/>
    </location>
</feature>
<organism evidence="2 3">
    <name type="scientific">Dreissena polymorpha</name>
    <name type="common">Zebra mussel</name>
    <name type="synonym">Mytilus polymorpha</name>
    <dbReference type="NCBI Taxonomy" id="45954"/>
    <lineage>
        <taxon>Eukaryota</taxon>
        <taxon>Metazoa</taxon>
        <taxon>Spiralia</taxon>
        <taxon>Lophotrochozoa</taxon>
        <taxon>Mollusca</taxon>
        <taxon>Bivalvia</taxon>
        <taxon>Autobranchia</taxon>
        <taxon>Heteroconchia</taxon>
        <taxon>Euheterodonta</taxon>
        <taxon>Imparidentia</taxon>
        <taxon>Neoheterodontei</taxon>
        <taxon>Myida</taxon>
        <taxon>Dreissenoidea</taxon>
        <taxon>Dreissenidae</taxon>
        <taxon>Dreissena</taxon>
    </lineage>
</organism>
<feature type="compositionally biased region" description="Basic and acidic residues" evidence="1">
    <location>
        <begin position="36"/>
        <end position="45"/>
    </location>
</feature>
<evidence type="ECO:0000256" key="1">
    <source>
        <dbReference type="SAM" id="MobiDB-lite"/>
    </source>
</evidence>
<protein>
    <submittedName>
        <fullName evidence="2">Uncharacterized protein</fullName>
    </submittedName>
</protein>
<name>A0A9D4K789_DREPO</name>
<comment type="caution">
    <text evidence="2">The sequence shown here is derived from an EMBL/GenBank/DDBJ whole genome shotgun (WGS) entry which is preliminary data.</text>
</comment>
<feature type="non-terminal residue" evidence="2">
    <location>
        <position position="1"/>
    </location>
</feature>
<evidence type="ECO:0000313" key="2">
    <source>
        <dbReference type="EMBL" id="KAH3834229.1"/>
    </source>
</evidence>
<keyword evidence="3" id="KW-1185">Reference proteome</keyword>